<dbReference type="Proteomes" id="UP000236723">
    <property type="component" value="Unassembled WGS sequence"/>
</dbReference>
<evidence type="ECO:0000313" key="4">
    <source>
        <dbReference type="Proteomes" id="UP000236723"/>
    </source>
</evidence>
<protein>
    <submittedName>
        <fullName evidence="3">Uncharacterized protein</fullName>
    </submittedName>
</protein>
<feature type="compositionally biased region" description="Polar residues" evidence="1">
    <location>
        <begin position="117"/>
        <end position="126"/>
    </location>
</feature>
<feature type="region of interest" description="Disordered" evidence="1">
    <location>
        <begin position="95"/>
        <end position="158"/>
    </location>
</feature>
<name>A0A1H5YGJ3_9ACTN</name>
<evidence type="ECO:0000256" key="1">
    <source>
        <dbReference type="SAM" id="MobiDB-lite"/>
    </source>
</evidence>
<feature type="transmembrane region" description="Helical" evidence="2">
    <location>
        <begin position="70"/>
        <end position="93"/>
    </location>
</feature>
<dbReference type="OrthoDB" id="4147502at2"/>
<evidence type="ECO:0000256" key="2">
    <source>
        <dbReference type="SAM" id="Phobius"/>
    </source>
</evidence>
<proteinExistence type="predicted"/>
<sequence length="281" mass="30680">MRDQEGRWSTAEESVARRLRDEAERHEPDRDRMWSRVETAMVGPYTTGPPEETERWSRPRRGWWSRWSGLRVAATALGTAAVVGVTSFTALALTDRGGRLPHPPMTGRDGGDIPAQSPAQTSSQVPTPGKMPEGAASATPEGTRSTSPGTTKRPAAKGRIVEVTGAPGANSTDHWGENTLRLEVRRPLAGLDVTIRVVRTRRVNPTGSWLSLPASDFRISTDATDRAVVYRWTLFPGRAIRPGSYVIAAQYDRGADHDPRRDAFTLTATAATTETTVQGHF</sequence>
<feature type="region of interest" description="Disordered" evidence="1">
    <location>
        <begin position="1"/>
        <end position="37"/>
    </location>
</feature>
<feature type="compositionally biased region" description="Basic and acidic residues" evidence="1">
    <location>
        <begin position="14"/>
        <end position="35"/>
    </location>
</feature>
<evidence type="ECO:0000313" key="3">
    <source>
        <dbReference type="EMBL" id="SEG23203.1"/>
    </source>
</evidence>
<accession>A0A1H5YGJ3</accession>
<keyword evidence="2" id="KW-0812">Transmembrane</keyword>
<gene>
    <name evidence="3" type="ORF">SAMN04489712_1043</name>
</gene>
<dbReference type="AlphaFoldDB" id="A0A1H5YGJ3"/>
<keyword evidence="2" id="KW-1133">Transmembrane helix</keyword>
<dbReference type="RefSeq" id="WP_146087305.1">
    <property type="nucleotide sequence ID" value="NZ_FNVO01000004.1"/>
</dbReference>
<organism evidence="3 4">
    <name type="scientific">Thermomonospora echinospora</name>
    <dbReference type="NCBI Taxonomy" id="1992"/>
    <lineage>
        <taxon>Bacteria</taxon>
        <taxon>Bacillati</taxon>
        <taxon>Actinomycetota</taxon>
        <taxon>Actinomycetes</taxon>
        <taxon>Streptosporangiales</taxon>
        <taxon>Thermomonosporaceae</taxon>
        <taxon>Thermomonospora</taxon>
    </lineage>
</organism>
<reference evidence="4" key="1">
    <citation type="submission" date="2016-10" db="EMBL/GenBank/DDBJ databases">
        <authorList>
            <person name="Varghese N."/>
            <person name="Submissions S."/>
        </authorList>
    </citation>
    <scope>NUCLEOTIDE SEQUENCE [LARGE SCALE GENOMIC DNA]</scope>
    <source>
        <strain evidence="4">DSM 43163</strain>
    </source>
</reference>
<keyword evidence="4" id="KW-1185">Reference proteome</keyword>
<dbReference type="EMBL" id="FNVO01000004">
    <property type="protein sequence ID" value="SEG23203.1"/>
    <property type="molecule type" value="Genomic_DNA"/>
</dbReference>
<feature type="compositionally biased region" description="Polar residues" evidence="1">
    <location>
        <begin position="140"/>
        <end position="150"/>
    </location>
</feature>
<keyword evidence="2" id="KW-0472">Membrane</keyword>